<keyword evidence="3" id="KW-1185">Reference proteome</keyword>
<keyword evidence="1" id="KW-0472">Membrane</keyword>
<dbReference type="EMBL" id="ML992662">
    <property type="protein sequence ID" value="KAF2217913.1"/>
    <property type="molecule type" value="Genomic_DNA"/>
</dbReference>
<dbReference type="PANTHER" id="PTHR23241">
    <property type="entry name" value="LATE EMBRYOGENESIS ABUNDANT PLANTS LEA-RELATED"/>
    <property type="match status" value="1"/>
</dbReference>
<sequence length="110" mass="12380">KRDWIPLVFASSMALLNLFIYGPRTQTAMIQRIHQGIANVANANAAQPHLSDAMRSKNRAFSRAHAMSIHLNLLSMIATVWYGVRLASRMNIEVEGKRVGRSSVFMVNER</sequence>
<accession>A0A6A6FWY9</accession>
<dbReference type="PANTHER" id="PTHR23241:SF102">
    <property type="entry name" value="LD23009P"/>
    <property type="match status" value="1"/>
</dbReference>
<gene>
    <name evidence="2" type="ORF">CERZMDRAFT_31373</name>
</gene>
<feature type="non-terminal residue" evidence="2">
    <location>
        <position position="1"/>
    </location>
</feature>
<evidence type="ECO:0000313" key="3">
    <source>
        <dbReference type="Proteomes" id="UP000799539"/>
    </source>
</evidence>
<evidence type="ECO:0000256" key="1">
    <source>
        <dbReference type="SAM" id="Phobius"/>
    </source>
</evidence>
<protein>
    <recommendedName>
        <fullName evidence="4">DUF4149 domain-containing protein</fullName>
    </recommendedName>
</protein>
<feature type="transmembrane region" description="Helical" evidence="1">
    <location>
        <begin position="6"/>
        <end position="22"/>
    </location>
</feature>
<name>A0A6A6FWY9_9PEZI</name>
<organism evidence="2 3">
    <name type="scientific">Cercospora zeae-maydis SCOH1-5</name>
    <dbReference type="NCBI Taxonomy" id="717836"/>
    <lineage>
        <taxon>Eukaryota</taxon>
        <taxon>Fungi</taxon>
        <taxon>Dikarya</taxon>
        <taxon>Ascomycota</taxon>
        <taxon>Pezizomycotina</taxon>
        <taxon>Dothideomycetes</taxon>
        <taxon>Dothideomycetidae</taxon>
        <taxon>Mycosphaerellales</taxon>
        <taxon>Mycosphaerellaceae</taxon>
        <taxon>Cercospora</taxon>
    </lineage>
</organism>
<keyword evidence="1" id="KW-1133">Transmembrane helix</keyword>
<dbReference type="AlphaFoldDB" id="A0A6A6FWY9"/>
<evidence type="ECO:0000313" key="2">
    <source>
        <dbReference type="EMBL" id="KAF2217913.1"/>
    </source>
</evidence>
<evidence type="ECO:0008006" key="4">
    <source>
        <dbReference type="Google" id="ProtNLM"/>
    </source>
</evidence>
<proteinExistence type="predicted"/>
<dbReference type="OrthoDB" id="1641132at2759"/>
<dbReference type="InterPro" id="IPR053009">
    <property type="entry name" value="Xanthocillin_Biosynth-Assoc"/>
</dbReference>
<dbReference type="Proteomes" id="UP000799539">
    <property type="component" value="Unassembled WGS sequence"/>
</dbReference>
<keyword evidence="1" id="KW-0812">Transmembrane</keyword>
<reference evidence="2" key="1">
    <citation type="journal article" date="2020" name="Stud. Mycol.">
        <title>101 Dothideomycetes genomes: a test case for predicting lifestyles and emergence of pathogens.</title>
        <authorList>
            <person name="Haridas S."/>
            <person name="Albert R."/>
            <person name="Binder M."/>
            <person name="Bloem J."/>
            <person name="Labutti K."/>
            <person name="Salamov A."/>
            <person name="Andreopoulos B."/>
            <person name="Baker S."/>
            <person name="Barry K."/>
            <person name="Bills G."/>
            <person name="Bluhm B."/>
            <person name="Cannon C."/>
            <person name="Castanera R."/>
            <person name="Culley D."/>
            <person name="Daum C."/>
            <person name="Ezra D."/>
            <person name="Gonzalez J."/>
            <person name="Henrissat B."/>
            <person name="Kuo A."/>
            <person name="Liang C."/>
            <person name="Lipzen A."/>
            <person name="Lutzoni F."/>
            <person name="Magnuson J."/>
            <person name="Mondo S."/>
            <person name="Nolan M."/>
            <person name="Ohm R."/>
            <person name="Pangilinan J."/>
            <person name="Park H.-J."/>
            <person name="Ramirez L."/>
            <person name="Alfaro M."/>
            <person name="Sun H."/>
            <person name="Tritt A."/>
            <person name="Yoshinaga Y."/>
            <person name="Zwiers L.-H."/>
            <person name="Turgeon B."/>
            <person name="Goodwin S."/>
            <person name="Spatafora J."/>
            <person name="Crous P."/>
            <person name="Grigoriev I."/>
        </authorList>
    </citation>
    <scope>NUCLEOTIDE SEQUENCE</scope>
    <source>
        <strain evidence="2">SCOH1-5</strain>
    </source>
</reference>